<proteinExistence type="predicted"/>
<accession>A8MK07</accession>
<keyword evidence="2" id="KW-1185">Reference proteome</keyword>
<dbReference type="RefSeq" id="WP_012160446.1">
    <property type="nucleotide sequence ID" value="NC_009922.1"/>
</dbReference>
<dbReference type="AlphaFoldDB" id="A8MK07"/>
<dbReference type="OrthoDB" id="2374476at2"/>
<dbReference type="KEGG" id="aoe:Clos_2608"/>
<dbReference type="STRING" id="350688.Clos_2608"/>
<evidence type="ECO:0000313" key="2">
    <source>
        <dbReference type="Proteomes" id="UP000000269"/>
    </source>
</evidence>
<evidence type="ECO:0000313" key="1">
    <source>
        <dbReference type="EMBL" id="ABW20139.1"/>
    </source>
</evidence>
<organism evidence="1 2">
    <name type="scientific">Alkaliphilus oremlandii (strain OhILAs)</name>
    <name type="common">Clostridium oremlandii (strain OhILAs)</name>
    <dbReference type="NCBI Taxonomy" id="350688"/>
    <lineage>
        <taxon>Bacteria</taxon>
        <taxon>Bacillati</taxon>
        <taxon>Bacillota</taxon>
        <taxon>Clostridia</taxon>
        <taxon>Peptostreptococcales</taxon>
        <taxon>Natronincolaceae</taxon>
        <taxon>Alkaliphilus</taxon>
    </lineage>
</organism>
<name>A8MK07_ALKOO</name>
<protein>
    <submittedName>
        <fullName evidence="1">Uncharacterized protein</fullName>
    </submittedName>
</protein>
<dbReference type="Proteomes" id="UP000000269">
    <property type="component" value="Chromosome"/>
</dbReference>
<reference evidence="2" key="1">
    <citation type="submission" date="2007-10" db="EMBL/GenBank/DDBJ databases">
        <title>Complete genome of Alkaliphilus oremlandii OhILAs.</title>
        <authorList>
            <person name="Copeland A."/>
            <person name="Lucas S."/>
            <person name="Lapidus A."/>
            <person name="Barry K."/>
            <person name="Detter J.C."/>
            <person name="Glavina del Rio T."/>
            <person name="Hammon N."/>
            <person name="Israni S."/>
            <person name="Dalin E."/>
            <person name="Tice H."/>
            <person name="Pitluck S."/>
            <person name="Chain P."/>
            <person name="Malfatti S."/>
            <person name="Shin M."/>
            <person name="Vergez L."/>
            <person name="Schmutz J."/>
            <person name="Larimer F."/>
            <person name="Land M."/>
            <person name="Hauser L."/>
            <person name="Kyrpides N."/>
            <person name="Mikhailova N."/>
            <person name="Stolz J.F."/>
            <person name="Dawson A."/>
            <person name="Fisher E."/>
            <person name="Crable B."/>
            <person name="Perera E."/>
            <person name="Lisak J."/>
            <person name="Ranganathan M."/>
            <person name="Basu P."/>
            <person name="Richardson P."/>
        </authorList>
    </citation>
    <scope>NUCLEOTIDE SEQUENCE [LARGE SCALE GENOMIC DNA]</scope>
    <source>
        <strain evidence="2">OhILAs</strain>
    </source>
</reference>
<dbReference type="EMBL" id="CP000853">
    <property type="protein sequence ID" value="ABW20139.1"/>
    <property type="molecule type" value="Genomic_DNA"/>
</dbReference>
<dbReference type="eggNOG" id="ENOG5033160">
    <property type="taxonomic scope" value="Bacteria"/>
</dbReference>
<gene>
    <name evidence="1" type="ordered locus">Clos_2608</name>
</gene>
<dbReference type="HOGENOM" id="CLU_1324163_0_0_9"/>
<sequence>MKTLKEALEKQERIACLLTLYEKDSGNCTKVIFSNNREILLYQSIHSVLKVIAKHYSLDLNELRKKQQKLLNDKNYIPLPISRDILLISVKTRFPKVKGDSSISYINYYEIDRIDKKEPILYLKGGKPIQSLNSIATLKKRYVQGEICSKLQNSSQNFNFEIAESAMPYFLPATKGDIKAIARELENLKELLNRILITKK</sequence>